<name>C0E9S1_9FIRM</name>
<evidence type="ECO:0000256" key="2">
    <source>
        <dbReference type="SAM" id="SignalP"/>
    </source>
</evidence>
<feature type="chain" id="PRO_5002895609" evidence="2">
    <location>
        <begin position="21"/>
        <end position="511"/>
    </location>
</feature>
<reference evidence="4 5" key="2">
    <citation type="submission" date="2009-02" db="EMBL/GenBank/DDBJ databases">
        <title>Draft genome sequence of Clostridium methylpentosum (DSM 5476).</title>
        <authorList>
            <person name="Sudarsanam P."/>
            <person name="Ley R."/>
            <person name="Guruge J."/>
            <person name="Turnbaugh P.J."/>
            <person name="Mahowald M."/>
            <person name="Liep D."/>
            <person name="Gordon J."/>
        </authorList>
    </citation>
    <scope>NUCLEOTIDE SEQUENCE [LARGE SCALE GENOMIC DNA]</scope>
    <source>
        <strain evidence="4 5">DSM 5476</strain>
    </source>
</reference>
<keyword evidence="5" id="KW-1185">Reference proteome</keyword>
<dbReference type="InterPro" id="IPR039424">
    <property type="entry name" value="SBP_5"/>
</dbReference>
<sequence length="511" mass="53894">MLKKVLFSSLCLLLACSLSACDWNDPPNDSSSGVSQQLSSSASSSGSTEPEGLESLSLPIDASDSFHPYKARSRTNISLLSLLYDPLVKINPDYGLDYEIAQSVTVSGTTVTVTLREGIAFTDGSPVTAADVAYSLSEAKAAGSSFATKVDNIASVTAQGNTVVINLTSPDSLFAYALDVPIVKSGSLTDSGAVGSGRYQLVNENGAYRLTYNTAHYKQQTPKFTEISLIGMPSWDAITAGVKIGTVNYVYTDDINSALTGSGAAVGSAPLNHLLFVGINSSTGATADPKVRQAIASVIDRDKMVSDVYGGKGTAAALPYREGMGLGELPDGFGTDTERANTLLDEAGFTEKDTYDVRQTNGGALTFEILVPQDSAYKVVAANTLVEQLRACGVKATVTGVDDETYTDRIAKGNFQLYIGEIVLESNLDLTPFFGGGAASYGIVLPDEFKAAYDAFLNSADSYGEYAAQFAQAMPFIPIAFANATVIYSRNLGGTITPSVSDAFYNIEQWQ</sequence>
<evidence type="ECO:0000256" key="1">
    <source>
        <dbReference type="SAM" id="MobiDB-lite"/>
    </source>
</evidence>
<dbReference type="InterPro" id="IPR000914">
    <property type="entry name" value="SBP_5_dom"/>
</dbReference>
<dbReference type="STRING" id="537013.CLOSTMETH_00572"/>
<dbReference type="Gene3D" id="3.40.190.10">
    <property type="entry name" value="Periplasmic binding protein-like II"/>
    <property type="match status" value="1"/>
</dbReference>
<feature type="signal peptide" evidence="2">
    <location>
        <begin position="1"/>
        <end position="20"/>
    </location>
</feature>
<proteinExistence type="predicted"/>
<dbReference type="GO" id="GO:0042597">
    <property type="term" value="C:periplasmic space"/>
    <property type="evidence" value="ECO:0007669"/>
    <property type="project" value="UniProtKB-ARBA"/>
</dbReference>
<dbReference type="PIRSF" id="PIRSF002741">
    <property type="entry name" value="MppA"/>
    <property type="match status" value="1"/>
</dbReference>
<gene>
    <name evidence="4" type="ORF">CLOSTMETH_00572</name>
</gene>
<comment type="caution">
    <text evidence="4">The sequence shown here is derived from an EMBL/GenBank/DDBJ whole genome shotgun (WGS) entry which is preliminary data.</text>
</comment>
<reference evidence="4 5" key="1">
    <citation type="submission" date="2009-01" db="EMBL/GenBank/DDBJ databases">
        <authorList>
            <person name="Fulton L."/>
            <person name="Clifton S."/>
            <person name="Fulton B."/>
            <person name="Xu J."/>
            <person name="Minx P."/>
            <person name="Pepin K.H."/>
            <person name="Johnson M."/>
            <person name="Bhonagiri V."/>
            <person name="Nash W.E."/>
            <person name="Mardis E.R."/>
            <person name="Wilson R.K."/>
        </authorList>
    </citation>
    <scope>NUCLEOTIDE SEQUENCE [LARGE SCALE GENOMIC DNA]</scope>
    <source>
        <strain evidence="4 5">DSM 5476</strain>
    </source>
</reference>
<dbReference type="InterPro" id="IPR030678">
    <property type="entry name" value="Peptide/Ni-bd"/>
</dbReference>
<dbReference type="Gene3D" id="3.10.105.10">
    <property type="entry name" value="Dipeptide-binding Protein, Domain 3"/>
    <property type="match status" value="1"/>
</dbReference>
<dbReference type="Proteomes" id="UP000003340">
    <property type="component" value="Unassembled WGS sequence"/>
</dbReference>
<dbReference type="SUPFAM" id="SSF53850">
    <property type="entry name" value="Periplasmic binding protein-like II"/>
    <property type="match status" value="1"/>
</dbReference>
<dbReference type="GO" id="GO:1904680">
    <property type="term" value="F:peptide transmembrane transporter activity"/>
    <property type="evidence" value="ECO:0007669"/>
    <property type="project" value="TreeGrafter"/>
</dbReference>
<evidence type="ECO:0000313" key="4">
    <source>
        <dbReference type="EMBL" id="EEG31836.1"/>
    </source>
</evidence>
<dbReference type="HOGENOM" id="CLU_017028_8_8_9"/>
<dbReference type="AlphaFoldDB" id="C0E9S1"/>
<evidence type="ECO:0000313" key="5">
    <source>
        <dbReference type="Proteomes" id="UP000003340"/>
    </source>
</evidence>
<dbReference type="PROSITE" id="PS51257">
    <property type="entry name" value="PROKAR_LIPOPROTEIN"/>
    <property type="match status" value="1"/>
</dbReference>
<dbReference type="GO" id="GO:0043190">
    <property type="term" value="C:ATP-binding cassette (ABC) transporter complex"/>
    <property type="evidence" value="ECO:0007669"/>
    <property type="project" value="InterPro"/>
</dbReference>
<dbReference type="GO" id="GO:0015833">
    <property type="term" value="P:peptide transport"/>
    <property type="evidence" value="ECO:0007669"/>
    <property type="project" value="TreeGrafter"/>
</dbReference>
<feature type="domain" description="Solute-binding protein family 5" evidence="3">
    <location>
        <begin position="101"/>
        <end position="423"/>
    </location>
</feature>
<dbReference type="Pfam" id="PF00496">
    <property type="entry name" value="SBP_bac_5"/>
    <property type="match status" value="1"/>
</dbReference>
<dbReference type="EMBL" id="ACEC01000021">
    <property type="protein sequence ID" value="EEG31836.1"/>
    <property type="molecule type" value="Genomic_DNA"/>
</dbReference>
<evidence type="ECO:0000259" key="3">
    <source>
        <dbReference type="Pfam" id="PF00496"/>
    </source>
</evidence>
<feature type="compositionally biased region" description="Low complexity" evidence="1">
    <location>
        <begin position="30"/>
        <end position="47"/>
    </location>
</feature>
<keyword evidence="2" id="KW-0732">Signal</keyword>
<dbReference type="eggNOG" id="COG0747">
    <property type="taxonomic scope" value="Bacteria"/>
</dbReference>
<feature type="region of interest" description="Disordered" evidence="1">
    <location>
        <begin position="29"/>
        <end position="54"/>
    </location>
</feature>
<dbReference type="PANTHER" id="PTHR30290">
    <property type="entry name" value="PERIPLASMIC BINDING COMPONENT OF ABC TRANSPORTER"/>
    <property type="match status" value="1"/>
</dbReference>
<organism evidence="4 5">
    <name type="scientific">[Clostridium] methylpentosum DSM 5476</name>
    <dbReference type="NCBI Taxonomy" id="537013"/>
    <lineage>
        <taxon>Bacteria</taxon>
        <taxon>Bacillati</taxon>
        <taxon>Bacillota</taxon>
        <taxon>Clostridia</taxon>
        <taxon>Eubacteriales</taxon>
        <taxon>Oscillospiraceae</taxon>
        <taxon>Oscillospiraceae incertae sedis</taxon>
    </lineage>
</organism>
<protein>
    <submittedName>
        <fullName evidence="4">ABC transporter, substrate-binding protein, family 5</fullName>
    </submittedName>
</protein>
<accession>C0E9S1</accession>